<name>A0A8B6C1P1_MYTGA</name>
<dbReference type="Proteomes" id="UP000596742">
    <property type="component" value="Unassembled WGS sequence"/>
</dbReference>
<comment type="similarity">
    <text evidence="1">Belongs to the UPF0545 family.</text>
</comment>
<dbReference type="PANTHER" id="PTHR28052:SF1">
    <property type="entry name" value="UPF0545 PROTEIN C22ORF39"/>
    <property type="match status" value="1"/>
</dbReference>
<comment type="subcellular location">
    <subcellularLocation>
        <location evidence="2">Synaptic cleft</location>
    </subcellularLocation>
</comment>
<evidence type="ECO:0000256" key="1">
    <source>
        <dbReference type="ARBA" id="ARBA00006412"/>
    </source>
</evidence>
<evidence type="ECO:0000313" key="5">
    <source>
        <dbReference type="EMBL" id="VDH98399.1"/>
    </source>
</evidence>
<proteinExistence type="inferred from homology"/>
<organism evidence="5 6">
    <name type="scientific">Mytilus galloprovincialis</name>
    <name type="common">Mediterranean mussel</name>
    <dbReference type="NCBI Taxonomy" id="29158"/>
    <lineage>
        <taxon>Eukaryota</taxon>
        <taxon>Metazoa</taxon>
        <taxon>Spiralia</taxon>
        <taxon>Lophotrochozoa</taxon>
        <taxon>Mollusca</taxon>
        <taxon>Bivalvia</taxon>
        <taxon>Autobranchia</taxon>
        <taxon>Pteriomorphia</taxon>
        <taxon>Mytilida</taxon>
        <taxon>Mytiloidea</taxon>
        <taxon>Mytilidae</taxon>
        <taxon>Mytilinae</taxon>
        <taxon>Mytilus</taxon>
    </lineage>
</organism>
<protein>
    <recommendedName>
        <fullName evidence="3">Synaptic plasticity regulator PANTS</fullName>
    </recommendedName>
    <alternativeName>
        <fullName evidence="4">Plasticity-associated neural transcript short</fullName>
    </alternativeName>
</protein>
<dbReference type="GO" id="GO:0043083">
    <property type="term" value="C:synaptic cleft"/>
    <property type="evidence" value="ECO:0007669"/>
    <property type="project" value="UniProtKB-SubCell"/>
</dbReference>
<accession>A0A8B6C1P1</accession>
<sequence length="139" mass="16628">MTQNSENLPDDVWLIRECDIYKEEFDTCKSRKGRRHQWYTLGCKLDCSKWEDDYKNCLLYTKSNDVEAANKIIENEKERYFARRKASLGNNMWEYRDSPPEDWNKPVPGWENKVSLFKAYNMGKKPIPQEEERSSCTIL</sequence>
<evidence type="ECO:0000256" key="4">
    <source>
        <dbReference type="ARBA" id="ARBA00044235"/>
    </source>
</evidence>
<dbReference type="InterPro" id="IPR021475">
    <property type="entry name" value="Pants/Emi1-like"/>
</dbReference>
<evidence type="ECO:0000256" key="3">
    <source>
        <dbReference type="ARBA" id="ARBA00044072"/>
    </source>
</evidence>
<dbReference type="PANTHER" id="PTHR28052">
    <property type="entry name" value="UPF0545 PROTEIN C22ORF39"/>
    <property type="match status" value="1"/>
</dbReference>
<evidence type="ECO:0000256" key="2">
    <source>
        <dbReference type="ARBA" id="ARBA00043942"/>
    </source>
</evidence>
<comment type="caution">
    <text evidence="5">The sequence shown here is derived from an EMBL/GenBank/DDBJ whole genome shotgun (WGS) entry which is preliminary data.</text>
</comment>
<dbReference type="AlphaFoldDB" id="A0A8B6C1P1"/>
<evidence type="ECO:0000313" key="6">
    <source>
        <dbReference type="Proteomes" id="UP000596742"/>
    </source>
</evidence>
<dbReference type="EMBL" id="UYJE01001014">
    <property type="protein sequence ID" value="VDH98399.1"/>
    <property type="molecule type" value="Genomic_DNA"/>
</dbReference>
<dbReference type="Pfam" id="PF11326">
    <property type="entry name" value="PANTS-like"/>
    <property type="match status" value="1"/>
</dbReference>
<gene>
    <name evidence="5" type="ORF">MGAL_10B073191</name>
</gene>
<keyword evidence="6" id="KW-1185">Reference proteome</keyword>
<reference evidence="5" key="1">
    <citation type="submission" date="2018-11" db="EMBL/GenBank/DDBJ databases">
        <authorList>
            <person name="Alioto T."/>
            <person name="Alioto T."/>
        </authorList>
    </citation>
    <scope>NUCLEOTIDE SEQUENCE</scope>
</reference>
<dbReference type="OrthoDB" id="5946508at2759"/>